<dbReference type="GO" id="GO:0044780">
    <property type="term" value="P:bacterial-type flagellum assembly"/>
    <property type="evidence" value="ECO:0007669"/>
    <property type="project" value="InterPro"/>
</dbReference>
<dbReference type="SUPFAM" id="SSF64518">
    <property type="entry name" value="Phase 1 flagellin"/>
    <property type="match status" value="1"/>
</dbReference>
<accession>A0A7C9P2E3</accession>
<feature type="domain" description="Flagellar hook-associated protein 1 D3" evidence="10">
    <location>
        <begin position="350"/>
        <end position="450"/>
    </location>
</feature>
<keyword evidence="12" id="KW-0282">Flagellum</keyword>
<dbReference type="GO" id="GO:0005576">
    <property type="term" value="C:extracellular region"/>
    <property type="evidence" value="ECO:0007669"/>
    <property type="project" value="UniProtKB-SubCell"/>
</dbReference>
<reference evidence="12 13" key="1">
    <citation type="submission" date="2019-09" db="EMBL/GenBank/DDBJ databases">
        <title>H2 Metabolism Revealed by Metagenomic Analysis in Subglacial Sediment of East Antarctica.</title>
        <authorList>
            <person name="Yang Z."/>
            <person name="Zhang Y."/>
            <person name="Lv Y."/>
            <person name="Yan W."/>
            <person name="Xiao X."/>
            <person name="Sun B."/>
            <person name="Ma H."/>
        </authorList>
    </citation>
    <scope>NUCLEOTIDE SEQUENCE [LARGE SCALE GENOMIC DNA]</scope>
    <source>
        <strain evidence="12">Bin2_2</strain>
    </source>
</reference>
<dbReference type="Pfam" id="PF00460">
    <property type="entry name" value="Flg_bb_rod"/>
    <property type="match status" value="1"/>
</dbReference>
<evidence type="ECO:0000256" key="5">
    <source>
        <dbReference type="ARBA" id="ARBA00022525"/>
    </source>
</evidence>
<evidence type="ECO:0000256" key="6">
    <source>
        <dbReference type="ARBA" id="ARBA00023143"/>
    </source>
</evidence>
<evidence type="ECO:0000313" key="12">
    <source>
        <dbReference type="EMBL" id="NDP46966.1"/>
    </source>
</evidence>
<dbReference type="EMBL" id="JAAFGW010000007">
    <property type="protein sequence ID" value="NDP46966.1"/>
    <property type="molecule type" value="Genomic_DNA"/>
</dbReference>
<dbReference type="AlphaFoldDB" id="A0A7C9P2E3"/>
<dbReference type="Pfam" id="PF06429">
    <property type="entry name" value="Flg_bbr_C"/>
    <property type="match status" value="1"/>
</dbReference>
<keyword evidence="6 7" id="KW-0975">Bacterial flagellum</keyword>
<evidence type="ECO:0000256" key="4">
    <source>
        <dbReference type="ARBA" id="ARBA00016244"/>
    </source>
</evidence>
<dbReference type="InterPro" id="IPR049474">
    <property type="entry name" value="FlgK_D3"/>
</dbReference>
<feature type="domain" description="Flagellar hook-associated protein FlgK helical" evidence="11">
    <location>
        <begin position="94"/>
        <end position="327"/>
    </location>
</feature>
<evidence type="ECO:0000259" key="10">
    <source>
        <dbReference type="Pfam" id="PF21159"/>
    </source>
</evidence>
<dbReference type="GO" id="GO:0009424">
    <property type="term" value="C:bacterial-type flagellum hook"/>
    <property type="evidence" value="ECO:0007669"/>
    <property type="project" value="UniProtKB-UniRule"/>
</dbReference>
<proteinExistence type="inferred from homology"/>
<comment type="subcellular location">
    <subcellularLocation>
        <location evidence="1 7">Bacterial flagellum</location>
    </subcellularLocation>
    <subcellularLocation>
        <location evidence="2 7">Secreted</location>
    </subcellularLocation>
</comment>
<feature type="domain" description="Flagellar basal-body/hook protein C-terminal" evidence="9">
    <location>
        <begin position="520"/>
        <end position="559"/>
    </location>
</feature>
<comment type="similarity">
    <text evidence="3 7">Belongs to the flagella basal body rod proteins family.</text>
</comment>
<name>A0A7C9P2E3_9PROT</name>
<keyword evidence="12" id="KW-0969">Cilium</keyword>
<gene>
    <name evidence="7 12" type="primary">flgK</name>
    <name evidence="12" type="ORF">GZ085_00985</name>
</gene>
<dbReference type="Proteomes" id="UP000483432">
    <property type="component" value="Unassembled WGS sequence"/>
</dbReference>
<evidence type="ECO:0000256" key="3">
    <source>
        <dbReference type="ARBA" id="ARBA00009677"/>
    </source>
</evidence>
<feature type="domain" description="Flagellar basal body rod protein N-terminal" evidence="8">
    <location>
        <begin position="7"/>
        <end position="35"/>
    </location>
</feature>
<organism evidence="12 13">
    <name type="scientific">Sulfuriferula multivorans</name>
    <dbReference type="NCBI Taxonomy" id="1559896"/>
    <lineage>
        <taxon>Bacteria</taxon>
        <taxon>Pseudomonadati</taxon>
        <taxon>Pseudomonadota</taxon>
        <taxon>Betaproteobacteria</taxon>
        <taxon>Nitrosomonadales</taxon>
        <taxon>Sulfuricellaceae</taxon>
        <taxon>Sulfuriferula</taxon>
    </lineage>
</organism>
<evidence type="ECO:0000256" key="2">
    <source>
        <dbReference type="ARBA" id="ARBA00004613"/>
    </source>
</evidence>
<dbReference type="PANTHER" id="PTHR30033">
    <property type="entry name" value="FLAGELLAR HOOK-ASSOCIATED PROTEIN 1"/>
    <property type="match status" value="1"/>
</dbReference>
<sequence length="561" mass="57564">MASNILSIGQSALAAAQVGLSTAGHNIANSATPGFSRQVVVQGASLPQNFGFGFLGQGTEISTVKRIYSDFLGLQVQSAQTTKSGLDSYYAQIKQIDNLLADPVAGLSPALQNFFSGIQELSSNPASIPARQAALSSGESLASRFQSLAGRLKEIDQGINSQITSSVNVINTYAQQIATLNDTIGRLQRGSGQPANDLLDQRDQLILDLNKEIKATVVKQDNGDYNVFIGNGQPLVVGVKTFSLTTVSSPTNPSKVEVAYQTSGGPVIVGASSLVGGKLGGLVAFRSQTLEPTQASLDSLATGLADTFNAQHRLGQDIDGNLGGNFFSATGASDFSVGITDPRLIAAAAPIRTVSGSANTGTGSISAGSVDAAYLATPLSTPLTLTYSAGSNKLSGFPATQAVTVTSGGVSTVFAAGTPVTYTSGATVSFGGISFTLSGTPADTDTYTVASNAGGVGDNRNALLLGALQTSNIMNGGSTTYQGAYSQIVSQIGNKTREIDVTSSAAGKMLSETSLAIQNESGVNLDEEATNLLRYQQAYQAAGKVMQIASEMFDVLLSLGR</sequence>
<dbReference type="InterPro" id="IPR053927">
    <property type="entry name" value="FlgK_helical"/>
</dbReference>
<dbReference type="PRINTS" id="PR01005">
    <property type="entry name" value="FLGHOOKAP1"/>
</dbReference>
<dbReference type="Pfam" id="PF22638">
    <property type="entry name" value="FlgK_D1"/>
    <property type="match status" value="1"/>
</dbReference>
<dbReference type="InterPro" id="IPR010930">
    <property type="entry name" value="Flg_bb/hook_C_dom"/>
</dbReference>
<dbReference type="Pfam" id="PF21159">
    <property type="entry name" value="FlgK_2nd"/>
    <property type="match status" value="1"/>
</dbReference>
<comment type="caution">
    <text evidence="12">The sequence shown here is derived from an EMBL/GenBank/DDBJ whole genome shotgun (WGS) entry which is preliminary data.</text>
</comment>
<dbReference type="GO" id="GO:0005198">
    <property type="term" value="F:structural molecule activity"/>
    <property type="evidence" value="ECO:0007669"/>
    <property type="project" value="UniProtKB-UniRule"/>
</dbReference>
<dbReference type="InterPro" id="IPR002371">
    <property type="entry name" value="FlgK"/>
</dbReference>
<evidence type="ECO:0000256" key="1">
    <source>
        <dbReference type="ARBA" id="ARBA00004365"/>
    </source>
</evidence>
<evidence type="ECO:0000256" key="7">
    <source>
        <dbReference type="RuleBase" id="RU362065"/>
    </source>
</evidence>
<evidence type="ECO:0000313" key="13">
    <source>
        <dbReference type="Proteomes" id="UP000483432"/>
    </source>
</evidence>
<keyword evidence="5 7" id="KW-0964">Secreted</keyword>
<dbReference type="NCBIfam" id="TIGR02492">
    <property type="entry name" value="flgK_ends"/>
    <property type="match status" value="1"/>
</dbReference>
<keyword evidence="12" id="KW-0966">Cell projection</keyword>
<evidence type="ECO:0000259" key="8">
    <source>
        <dbReference type="Pfam" id="PF00460"/>
    </source>
</evidence>
<dbReference type="PANTHER" id="PTHR30033:SF1">
    <property type="entry name" value="FLAGELLAR HOOK-ASSOCIATED PROTEIN 1"/>
    <property type="match status" value="1"/>
</dbReference>
<dbReference type="InterPro" id="IPR001444">
    <property type="entry name" value="Flag_bb_rod_N"/>
</dbReference>
<protein>
    <recommendedName>
        <fullName evidence="4 7">Flagellar hook-associated protein 1</fullName>
        <shortName evidence="7">HAP1</shortName>
    </recommendedName>
</protein>
<evidence type="ECO:0000259" key="11">
    <source>
        <dbReference type="Pfam" id="PF22638"/>
    </source>
</evidence>
<evidence type="ECO:0000259" key="9">
    <source>
        <dbReference type="Pfam" id="PF06429"/>
    </source>
</evidence>